<accession>A0AC35FKU8</accession>
<protein>
    <submittedName>
        <fullName evidence="2">Uncharacterized protein</fullName>
    </submittedName>
</protein>
<reference evidence="2" key="1">
    <citation type="submission" date="2022-11" db="UniProtKB">
        <authorList>
            <consortium name="WormBaseParasite"/>
        </authorList>
    </citation>
    <scope>IDENTIFICATION</scope>
</reference>
<organism evidence="1 2">
    <name type="scientific">Panagrolaimus sp. PS1159</name>
    <dbReference type="NCBI Taxonomy" id="55785"/>
    <lineage>
        <taxon>Eukaryota</taxon>
        <taxon>Metazoa</taxon>
        <taxon>Ecdysozoa</taxon>
        <taxon>Nematoda</taxon>
        <taxon>Chromadorea</taxon>
        <taxon>Rhabditida</taxon>
        <taxon>Tylenchina</taxon>
        <taxon>Panagrolaimomorpha</taxon>
        <taxon>Panagrolaimoidea</taxon>
        <taxon>Panagrolaimidae</taxon>
        <taxon>Panagrolaimus</taxon>
    </lineage>
</organism>
<dbReference type="WBParaSite" id="PS1159_v2.g1855.t1">
    <property type="protein sequence ID" value="PS1159_v2.g1855.t1"/>
    <property type="gene ID" value="PS1159_v2.g1855"/>
</dbReference>
<evidence type="ECO:0000313" key="2">
    <source>
        <dbReference type="WBParaSite" id="PS1159_v2.g1855.t1"/>
    </source>
</evidence>
<evidence type="ECO:0000313" key="1">
    <source>
        <dbReference type="Proteomes" id="UP000887580"/>
    </source>
</evidence>
<name>A0AC35FKU8_9BILA</name>
<sequence>MVLNVSSEFMRDHFKESKENEFICEHKIDVIKPVILYLHSLCFEMPKTYDIDFVDRLLKAIDLFDPVHKRQIMQSIHLSLCRKFVEEVPDFESILQWLRIALHYGFLILSNIRRGYKKNPGE</sequence>
<dbReference type="Proteomes" id="UP000887580">
    <property type="component" value="Unplaced"/>
</dbReference>
<proteinExistence type="predicted"/>